<dbReference type="AlphaFoldDB" id="A0A939ES11"/>
<evidence type="ECO:0000259" key="6">
    <source>
        <dbReference type="PROSITE" id="PS50937"/>
    </source>
</evidence>
<keyword evidence="4" id="KW-0808">Transferase</keyword>
<dbReference type="GO" id="GO:0036440">
    <property type="term" value="F:citrate synthase activity"/>
    <property type="evidence" value="ECO:0007669"/>
    <property type="project" value="UniProtKB-EC"/>
</dbReference>
<dbReference type="Gene3D" id="1.10.230.10">
    <property type="entry name" value="Cytochrome P450-Terp, domain 2"/>
    <property type="match status" value="1"/>
</dbReference>
<dbReference type="PRINTS" id="PR00143">
    <property type="entry name" value="CITRTSNTHASE"/>
</dbReference>
<name>A0A939ES11_9HYPH</name>
<dbReference type="CDD" id="cd06102">
    <property type="entry name" value="citrate_synt_like_2"/>
    <property type="match status" value="1"/>
</dbReference>
<sequence>MNSPVYLSAREAATELGVQPATLYAYVSRGLIRSTPGPGKQRRYDASDVRALQTRRDRDPAPGSGLMARADEASATPLLQTRLTMITADGPYYRGHAVAELAQTSSLEAVATLLWGADQDPFAGISEWSAEIAEVETDGFFGFVAPEALPPLERLICRFATWPTVDRSASAQAPNLLMEKGARLLYAGVSALVDQPISQRPLHVQMADAWGVEDAAGRDLIRAALVLCADHELNTSAYAVRCAASTRAPLHACLIAGLGAFSGPRHGAHSDRVQAWLRDIDEPDTVDPVFAERLNRGEDLPGFGHLLYEKADPRAAMLLKRLQETAPHSLFLQTMPYVLTAGRSYYGLSPNIDFALVALQRALRLPKEAPKLLFCAGRLVGWIAHALEQYQAKEQIRPRANYIGPRPA</sequence>
<dbReference type="InterPro" id="IPR036969">
    <property type="entry name" value="Citrate_synthase_sf"/>
</dbReference>
<feature type="domain" description="HTH merR-type" evidence="6">
    <location>
        <begin position="6"/>
        <end position="53"/>
    </location>
</feature>
<organism evidence="7 8">
    <name type="scientific">Roseibium limicola</name>
    <dbReference type="NCBI Taxonomy" id="2816037"/>
    <lineage>
        <taxon>Bacteria</taxon>
        <taxon>Pseudomonadati</taxon>
        <taxon>Pseudomonadota</taxon>
        <taxon>Alphaproteobacteria</taxon>
        <taxon>Hyphomicrobiales</taxon>
        <taxon>Stappiaceae</taxon>
        <taxon>Roseibium</taxon>
    </lineage>
</organism>
<feature type="compositionally biased region" description="Basic and acidic residues" evidence="5">
    <location>
        <begin position="42"/>
        <end position="60"/>
    </location>
</feature>
<reference evidence="7" key="1">
    <citation type="submission" date="2021-03" db="EMBL/GenBank/DDBJ databases">
        <title>Roseibium sp. CAU 1637 isolated from Incheon.</title>
        <authorList>
            <person name="Kim W."/>
        </authorList>
    </citation>
    <scope>NUCLEOTIDE SEQUENCE</scope>
    <source>
        <strain evidence="7">CAU 1637</strain>
    </source>
</reference>
<dbReference type="SUPFAM" id="SSF46955">
    <property type="entry name" value="Putative DNA-binding domain"/>
    <property type="match status" value="1"/>
</dbReference>
<dbReference type="PANTHER" id="PTHR11739">
    <property type="entry name" value="CITRATE SYNTHASE"/>
    <property type="match status" value="1"/>
</dbReference>
<dbReference type="GO" id="GO:0005829">
    <property type="term" value="C:cytosol"/>
    <property type="evidence" value="ECO:0007669"/>
    <property type="project" value="TreeGrafter"/>
</dbReference>
<evidence type="ECO:0000256" key="2">
    <source>
        <dbReference type="ARBA" id="ARBA00010566"/>
    </source>
</evidence>
<dbReference type="InterPro" id="IPR041657">
    <property type="entry name" value="HTH_17"/>
</dbReference>
<evidence type="ECO:0000256" key="1">
    <source>
        <dbReference type="ARBA" id="ARBA00004751"/>
    </source>
</evidence>
<dbReference type="PROSITE" id="PS50937">
    <property type="entry name" value="HTH_MERR_2"/>
    <property type="match status" value="1"/>
</dbReference>
<comment type="pathway">
    <text evidence="1">Carbohydrate metabolism; tricarboxylic acid cycle; isocitrate from oxaloacetate: step 1/2.</text>
</comment>
<dbReference type="GO" id="GO:0005975">
    <property type="term" value="P:carbohydrate metabolic process"/>
    <property type="evidence" value="ECO:0007669"/>
    <property type="project" value="TreeGrafter"/>
</dbReference>
<dbReference type="InterPro" id="IPR016143">
    <property type="entry name" value="Citrate_synth-like_sm_a-sub"/>
</dbReference>
<keyword evidence="8" id="KW-1185">Reference proteome</keyword>
<dbReference type="InterPro" id="IPR002020">
    <property type="entry name" value="Citrate_synthase"/>
</dbReference>
<dbReference type="Proteomes" id="UP000664779">
    <property type="component" value="Unassembled WGS sequence"/>
</dbReference>
<dbReference type="InterPro" id="IPR000551">
    <property type="entry name" value="MerR-type_HTH_dom"/>
</dbReference>
<comment type="similarity">
    <text evidence="2">Belongs to the citrate synthase family.</text>
</comment>
<evidence type="ECO:0000256" key="3">
    <source>
        <dbReference type="ARBA" id="ARBA00012972"/>
    </source>
</evidence>
<dbReference type="InterPro" id="IPR009061">
    <property type="entry name" value="DNA-bd_dom_put_sf"/>
</dbReference>
<evidence type="ECO:0000313" key="8">
    <source>
        <dbReference type="Proteomes" id="UP000664779"/>
    </source>
</evidence>
<proteinExistence type="inferred from homology"/>
<dbReference type="Pfam" id="PF00285">
    <property type="entry name" value="Citrate_synt"/>
    <property type="match status" value="1"/>
</dbReference>
<comment type="caution">
    <text evidence="7">The sequence shown here is derived from an EMBL/GenBank/DDBJ whole genome shotgun (WGS) entry which is preliminary data.</text>
</comment>
<dbReference type="GO" id="GO:0006355">
    <property type="term" value="P:regulation of DNA-templated transcription"/>
    <property type="evidence" value="ECO:0007669"/>
    <property type="project" value="InterPro"/>
</dbReference>
<dbReference type="PANTHER" id="PTHR11739:SF4">
    <property type="entry name" value="CITRATE SYNTHASE, PEROXISOMAL"/>
    <property type="match status" value="1"/>
</dbReference>
<dbReference type="EC" id="2.3.3.16" evidence="3"/>
<feature type="region of interest" description="Disordered" evidence="5">
    <location>
        <begin position="36"/>
        <end position="71"/>
    </location>
</feature>
<evidence type="ECO:0000256" key="4">
    <source>
        <dbReference type="ARBA" id="ARBA00022679"/>
    </source>
</evidence>
<dbReference type="GO" id="GO:0003677">
    <property type="term" value="F:DNA binding"/>
    <property type="evidence" value="ECO:0007669"/>
    <property type="project" value="InterPro"/>
</dbReference>
<dbReference type="GO" id="GO:0006099">
    <property type="term" value="P:tricarboxylic acid cycle"/>
    <property type="evidence" value="ECO:0007669"/>
    <property type="project" value="TreeGrafter"/>
</dbReference>
<dbReference type="InterPro" id="IPR016142">
    <property type="entry name" value="Citrate_synth-like_lrg_a-sub"/>
</dbReference>
<evidence type="ECO:0000256" key="5">
    <source>
        <dbReference type="SAM" id="MobiDB-lite"/>
    </source>
</evidence>
<dbReference type="Pfam" id="PF12728">
    <property type="entry name" value="HTH_17"/>
    <property type="match status" value="1"/>
</dbReference>
<evidence type="ECO:0000313" key="7">
    <source>
        <dbReference type="EMBL" id="MBO0347250.1"/>
    </source>
</evidence>
<dbReference type="Gene3D" id="1.10.580.10">
    <property type="entry name" value="Citrate Synthase, domain 1"/>
    <property type="match status" value="1"/>
</dbReference>
<accession>A0A939ES11</accession>
<dbReference type="EMBL" id="JAFLNF010000009">
    <property type="protein sequence ID" value="MBO0347250.1"/>
    <property type="molecule type" value="Genomic_DNA"/>
</dbReference>
<dbReference type="SUPFAM" id="SSF48256">
    <property type="entry name" value="Citrate synthase"/>
    <property type="match status" value="1"/>
</dbReference>
<dbReference type="Gene3D" id="1.10.1660.10">
    <property type="match status" value="1"/>
</dbReference>
<protein>
    <recommendedName>
        <fullName evidence="3">citrate synthase (unknown stereospecificity)</fullName>
        <ecNumber evidence="3">2.3.3.16</ecNumber>
    </recommendedName>
</protein>
<gene>
    <name evidence="7" type="ORF">J0X15_18620</name>
</gene>